<evidence type="ECO:0000313" key="2">
    <source>
        <dbReference type="Proteomes" id="UP001642360"/>
    </source>
</evidence>
<organism evidence="1 2">
    <name type="scientific">Ilex paraguariensis</name>
    <name type="common">yerba mate</name>
    <dbReference type="NCBI Taxonomy" id="185542"/>
    <lineage>
        <taxon>Eukaryota</taxon>
        <taxon>Viridiplantae</taxon>
        <taxon>Streptophyta</taxon>
        <taxon>Embryophyta</taxon>
        <taxon>Tracheophyta</taxon>
        <taxon>Spermatophyta</taxon>
        <taxon>Magnoliopsida</taxon>
        <taxon>eudicotyledons</taxon>
        <taxon>Gunneridae</taxon>
        <taxon>Pentapetalae</taxon>
        <taxon>asterids</taxon>
        <taxon>campanulids</taxon>
        <taxon>Aquifoliales</taxon>
        <taxon>Aquifoliaceae</taxon>
        <taxon>Ilex</taxon>
    </lineage>
</organism>
<keyword evidence="2" id="KW-1185">Reference proteome</keyword>
<dbReference type="Proteomes" id="UP001642360">
    <property type="component" value="Unassembled WGS sequence"/>
</dbReference>
<sequence>MSFVRFHHYSKRLTVGAIKRDFSYVKLIQLWCKIIMPRISWEWAYRFQNLKAQIQPSKGTKETLSILGLPLTQQTPKNHVK</sequence>
<accession>A0ABC8TZJ7</accession>
<proteinExistence type="predicted"/>
<dbReference type="EMBL" id="CAUOFW020006168">
    <property type="protein sequence ID" value="CAK9173252.1"/>
    <property type="molecule type" value="Genomic_DNA"/>
</dbReference>
<reference evidence="1 2" key="1">
    <citation type="submission" date="2024-02" db="EMBL/GenBank/DDBJ databases">
        <authorList>
            <person name="Vignale AGUSTIN F."/>
            <person name="Sosa J E."/>
            <person name="Modenutti C."/>
        </authorList>
    </citation>
    <scope>NUCLEOTIDE SEQUENCE [LARGE SCALE GENOMIC DNA]</scope>
</reference>
<protein>
    <submittedName>
        <fullName evidence="1">Uncharacterized protein</fullName>
    </submittedName>
</protein>
<comment type="caution">
    <text evidence="1">The sequence shown here is derived from an EMBL/GenBank/DDBJ whole genome shotgun (WGS) entry which is preliminary data.</text>
</comment>
<dbReference type="AlphaFoldDB" id="A0ABC8TZJ7"/>
<name>A0ABC8TZJ7_9AQUA</name>
<gene>
    <name evidence="1" type="ORF">ILEXP_LOCUS42990</name>
</gene>
<evidence type="ECO:0000313" key="1">
    <source>
        <dbReference type="EMBL" id="CAK9173252.1"/>
    </source>
</evidence>